<feature type="compositionally biased region" description="Polar residues" evidence="1">
    <location>
        <begin position="523"/>
        <end position="546"/>
    </location>
</feature>
<feature type="compositionally biased region" description="Low complexity" evidence="1">
    <location>
        <begin position="1"/>
        <end position="15"/>
    </location>
</feature>
<dbReference type="AlphaFoldDB" id="A0A9N8H8K8"/>
<reference evidence="2" key="1">
    <citation type="submission" date="2020-06" db="EMBL/GenBank/DDBJ databases">
        <authorList>
            <consortium name="Plant Systems Biology data submission"/>
        </authorList>
    </citation>
    <scope>NUCLEOTIDE SEQUENCE</scope>
    <source>
        <strain evidence="2">D6</strain>
    </source>
</reference>
<feature type="region of interest" description="Disordered" evidence="1">
    <location>
        <begin position="183"/>
        <end position="216"/>
    </location>
</feature>
<feature type="compositionally biased region" description="Polar residues" evidence="1">
    <location>
        <begin position="229"/>
        <end position="239"/>
    </location>
</feature>
<feature type="compositionally biased region" description="Basic residues" evidence="1">
    <location>
        <begin position="652"/>
        <end position="664"/>
    </location>
</feature>
<feature type="compositionally biased region" description="Polar residues" evidence="1">
    <location>
        <begin position="562"/>
        <end position="582"/>
    </location>
</feature>
<dbReference type="EMBL" id="CAICTM010000219">
    <property type="protein sequence ID" value="CAB9505151.1"/>
    <property type="molecule type" value="Genomic_DNA"/>
</dbReference>
<feature type="compositionally biased region" description="Low complexity" evidence="1">
    <location>
        <begin position="495"/>
        <end position="506"/>
    </location>
</feature>
<feature type="compositionally biased region" description="Low complexity" evidence="1">
    <location>
        <begin position="441"/>
        <end position="452"/>
    </location>
</feature>
<proteinExistence type="predicted"/>
<dbReference type="Proteomes" id="UP001153069">
    <property type="component" value="Unassembled WGS sequence"/>
</dbReference>
<evidence type="ECO:0000313" key="2">
    <source>
        <dbReference type="EMBL" id="CAB9505151.1"/>
    </source>
</evidence>
<feature type="compositionally biased region" description="Low complexity" evidence="1">
    <location>
        <begin position="35"/>
        <end position="45"/>
    </location>
</feature>
<sequence length="810" mass="87695">MNSSNTKSTSTSNSNALSRRRAGLVAAHEARGSSRRSTASAPAIRPTVSQELSMRALNLLDRYNRGGQHQPTRSESCSDLCYSRTTPVLKKKTKKDRANIPSLDQKIQTLMNLEGHEALHSSLISSPIPPQRELSNPNLCPSGHSRATVLLEDQVHPTTIPDPHQKEQTFRNRQGQEFLHSSMTSPLQPFREPSNPNLCPSGHSRASSSTVDHPTTVIPDIDQKALTLRQNQSMHSSSPLIKPTREPSNRSILLGTSSSHHNSVATPSAHPSLPSLMSLPTTPNTVTSTTIASYVFDEACSEEDDDILSEEETETTYHHHDITLKYPLLGPTTSATNTVALASVGENVERVDDDVSQLKRYWADLGERIHAMEEESAEKATTTANWDIEGSLAELLKRIEAIESQQAKRDQQELKMVGGRVAEKKPSLGPSPMEKSKSKSRSASSAKTASSSRTKKSSRSSHTTTGTTTTKPRRSKSADAGPRKSSRSKKRSESVSRPSSSSKSTSQKPTGSRKSRSSHKDPTTMQDGSASSSRMVDESGGSQKPTSSRKSRASHKDPATMQDGSASSSRMVDESGGSQKPTSSKKNRASHKDPATMQDGSASSSRMVDESGGSHSSRRSNGLLQDGSGRRRVKRRDSLERHIIMSIPGKRLSSRRLKAARSKLVHVAGTKSENDASVVAASRGGKQVKGRSPRGDDALLKAASSPGSTSFASPSSKPSPSSSRASSSVSSKSRRPMSSSSSRQRRISRYSNRSLSRLDARPAPVLGDLDTMDVSWWRYHHEQQSVASSSAGSMPVMNKLRSRAGNKLEF</sequence>
<feature type="region of interest" description="Disordered" evidence="1">
    <location>
        <begin position="229"/>
        <end position="277"/>
    </location>
</feature>
<feature type="region of interest" description="Disordered" evidence="1">
    <location>
        <begin position="404"/>
        <end position="755"/>
    </location>
</feature>
<organism evidence="2 3">
    <name type="scientific">Seminavis robusta</name>
    <dbReference type="NCBI Taxonomy" id="568900"/>
    <lineage>
        <taxon>Eukaryota</taxon>
        <taxon>Sar</taxon>
        <taxon>Stramenopiles</taxon>
        <taxon>Ochrophyta</taxon>
        <taxon>Bacillariophyta</taxon>
        <taxon>Bacillariophyceae</taxon>
        <taxon>Bacillariophycidae</taxon>
        <taxon>Naviculales</taxon>
        <taxon>Naviculaceae</taxon>
        <taxon>Seminavis</taxon>
    </lineage>
</organism>
<feature type="compositionally biased region" description="Polar residues" evidence="1">
    <location>
        <begin position="249"/>
        <end position="266"/>
    </location>
</feature>
<comment type="caution">
    <text evidence="2">The sequence shown here is derived from an EMBL/GenBank/DDBJ whole genome shotgun (WGS) entry which is preliminary data.</text>
</comment>
<feature type="compositionally biased region" description="Basic and acidic residues" evidence="1">
    <location>
        <begin position="404"/>
        <end position="413"/>
    </location>
</feature>
<evidence type="ECO:0000313" key="3">
    <source>
        <dbReference type="Proteomes" id="UP001153069"/>
    </source>
</evidence>
<name>A0A9N8H8K8_9STRA</name>
<keyword evidence="3" id="KW-1185">Reference proteome</keyword>
<feature type="compositionally biased region" description="Low complexity" evidence="1">
    <location>
        <begin position="460"/>
        <end position="470"/>
    </location>
</feature>
<feature type="region of interest" description="Disordered" evidence="1">
    <location>
        <begin position="1"/>
        <end position="45"/>
    </location>
</feature>
<evidence type="ECO:0000256" key="1">
    <source>
        <dbReference type="SAM" id="MobiDB-lite"/>
    </source>
</evidence>
<protein>
    <submittedName>
        <fullName evidence="2">Uncharacterized protein</fullName>
    </submittedName>
</protein>
<feature type="compositionally biased region" description="Low complexity" evidence="1">
    <location>
        <begin position="704"/>
        <end position="742"/>
    </location>
</feature>
<accession>A0A9N8H8K8</accession>
<feature type="compositionally biased region" description="Polar residues" evidence="1">
    <location>
        <begin position="194"/>
        <end position="213"/>
    </location>
</feature>
<gene>
    <name evidence="2" type="ORF">SEMRO_220_G090740.1</name>
</gene>